<keyword evidence="3 4" id="KW-0349">Heme</keyword>
<dbReference type="PANTHER" id="PTHR24305">
    <property type="entry name" value="CYTOCHROME P450"/>
    <property type="match status" value="1"/>
</dbReference>
<keyword evidence="7" id="KW-1185">Reference proteome</keyword>
<dbReference type="GO" id="GO:0004497">
    <property type="term" value="F:monooxygenase activity"/>
    <property type="evidence" value="ECO:0007669"/>
    <property type="project" value="UniProtKB-KW"/>
</dbReference>
<dbReference type="PROSITE" id="PS00086">
    <property type="entry name" value="CYTOCHROME_P450"/>
    <property type="match status" value="1"/>
</dbReference>
<accession>A0A290Z869</accession>
<evidence type="ECO:0000256" key="1">
    <source>
        <dbReference type="ARBA" id="ARBA00001971"/>
    </source>
</evidence>
<evidence type="ECO:0000313" key="6">
    <source>
        <dbReference type="EMBL" id="ATE55208.1"/>
    </source>
</evidence>
<keyword evidence="4" id="KW-0503">Monooxygenase</keyword>
<sequence>MTTDQEGTMGTEGRERAGVSERLASSASISRVSIGEPLDDLPPGPPETVLAQTIRFRLGRQDYLPRTHDRYGDIATLRVVPGGPFVVLRDPEHIKQVFRGAPETFHAGEGNSLLVPIVGRNSILTLDAPRHKPARKRMMPAFQHEKIAALSTAVARITEAEVARWEVGRPFRLLDRAYALTLQVIVQAVLGVDDPHRSAELGAVLRRVADISLSDILVWIRPGLGEVWPWRKVVRNLERADQLVYAEIARRRRAPDLADRSDALSIMLAGEADDEVVRDEMMSLLMAGHETTAVAISWIFERLLRHPRVLARLRENLDQPKDPYRTAVFKEALRVRPVIQNVARRLTAPIELGGYRLPAGVAVLPSIAAVHTDPRHWGDDAHEFRPERWLEPDPPLHAWIPFGGGVRRCIGAMFAQIEVETVLATVLRSVELEAVGHGDEGSAMRNITMIPKRGARLRVTRRLGEPDSPAAREV</sequence>
<evidence type="ECO:0000256" key="4">
    <source>
        <dbReference type="RuleBase" id="RU000461"/>
    </source>
</evidence>
<dbReference type="InterPro" id="IPR036396">
    <property type="entry name" value="Cyt_P450_sf"/>
</dbReference>
<keyword evidence="3 4" id="KW-0408">Iron</keyword>
<dbReference type="InterPro" id="IPR001128">
    <property type="entry name" value="Cyt_P450"/>
</dbReference>
<dbReference type="SUPFAM" id="SSF48264">
    <property type="entry name" value="Cytochrome P450"/>
    <property type="match status" value="1"/>
</dbReference>
<dbReference type="Pfam" id="PF00067">
    <property type="entry name" value="p450"/>
    <property type="match status" value="1"/>
</dbReference>
<protein>
    <submittedName>
        <fullName evidence="6">Cytochrome P450</fullName>
    </submittedName>
</protein>
<evidence type="ECO:0000256" key="2">
    <source>
        <dbReference type="ARBA" id="ARBA00010617"/>
    </source>
</evidence>
<feature type="binding site" description="axial binding residue" evidence="3">
    <location>
        <position position="409"/>
    </location>
    <ligand>
        <name>heme</name>
        <dbReference type="ChEBI" id="CHEBI:30413"/>
    </ligand>
    <ligandPart>
        <name>Fe</name>
        <dbReference type="ChEBI" id="CHEBI:18248"/>
    </ligandPart>
</feature>
<dbReference type="InterPro" id="IPR017972">
    <property type="entry name" value="Cyt_P450_CS"/>
</dbReference>
<organism evidence="6 7">
    <name type="scientific">Actinosynnema pretiosum</name>
    <dbReference type="NCBI Taxonomy" id="42197"/>
    <lineage>
        <taxon>Bacteria</taxon>
        <taxon>Bacillati</taxon>
        <taxon>Actinomycetota</taxon>
        <taxon>Actinomycetes</taxon>
        <taxon>Pseudonocardiales</taxon>
        <taxon>Pseudonocardiaceae</taxon>
        <taxon>Actinosynnema</taxon>
    </lineage>
</organism>
<keyword evidence="3 4" id="KW-0479">Metal-binding</keyword>
<dbReference type="PRINTS" id="PR00463">
    <property type="entry name" value="EP450I"/>
</dbReference>
<dbReference type="Gene3D" id="1.10.630.10">
    <property type="entry name" value="Cytochrome P450"/>
    <property type="match status" value="1"/>
</dbReference>
<dbReference type="AlphaFoldDB" id="A0A290Z869"/>
<dbReference type="Proteomes" id="UP000218505">
    <property type="component" value="Chromosome"/>
</dbReference>
<evidence type="ECO:0000313" key="7">
    <source>
        <dbReference type="Proteomes" id="UP000218505"/>
    </source>
</evidence>
<dbReference type="GO" id="GO:0005506">
    <property type="term" value="F:iron ion binding"/>
    <property type="evidence" value="ECO:0007669"/>
    <property type="project" value="InterPro"/>
</dbReference>
<comment type="cofactor">
    <cofactor evidence="1 3">
        <name>heme</name>
        <dbReference type="ChEBI" id="CHEBI:30413"/>
    </cofactor>
</comment>
<evidence type="ECO:0000256" key="5">
    <source>
        <dbReference type="SAM" id="MobiDB-lite"/>
    </source>
</evidence>
<dbReference type="EMBL" id="CP023445">
    <property type="protein sequence ID" value="ATE55208.1"/>
    <property type="molecule type" value="Genomic_DNA"/>
</dbReference>
<dbReference type="PANTHER" id="PTHR24305:SF166">
    <property type="entry name" value="CYTOCHROME P450 12A4, MITOCHONDRIAL-RELATED"/>
    <property type="match status" value="1"/>
</dbReference>
<comment type="similarity">
    <text evidence="2 4">Belongs to the cytochrome P450 family.</text>
</comment>
<evidence type="ECO:0000256" key="3">
    <source>
        <dbReference type="PIRSR" id="PIRSR602401-1"/>
    </source>
</evidence>
<name>A0A290Z869_9PSEU</name>
<dbReference type="RefSeq" id="WP_096495043.1">
    <property type="nucleotide sequence ID" value="NZ_CP023445.1"/>
</dbReference>
<dbReference type="GO" id="GO:0016705">
    <property type="term" value="F:oxidoreductase activity, acting on paired donors, with incorporation or reduction of molecular oxygen"/>
    <property type="evidence" value="ECO:0007669"/>
    <property type="project" value="InterPro"/>
</dbReference>
<dbReference type="KEGG" id="apre:CNX65_19565"/>
<proteinExistence type="inferred from homology"/>
<keyword evidence="4" id="KW-0560">Oxidoreductase</keyword>
<feature type="region of interest" description="Disordered" evidence="5">
    <location>
        <begin position="1"/>
        <end position="26"/>
    </location>
</feature>
<dbReference type="InterPro" id="IPR002401">
    <property type="entry name" value="Cyt_P450_E_grp-I"/>
</dbReference>
<reference evidence="6" key="1">
    <citation type="submission" date="2017-09" db="EMBL/GenBank/DDBJ databases">
        <title>Complete Genome Sequence of ansamitocin-producing Bacterium Actinosynnema pretiosum X47.</title>
        <authorList>
            <person name="Cao G."/>
            <person name="Zong G."/>
            <person name="Zhong C."/>
            <person name="Fu J."/>
        </authorList>
    </citation>
    <scope>NUCLEOTIDE SEQUENCE [LARGE SCALE GENOMIC DNA]</scope>
    <source>
        <strain evidence="6">X47</strain>
    </source>
</reference>
<dbReference type="InterPro" id="IPR050121">
    <property type="entry name" value="Cytochrome_P450_monoxygenase"/>
</dbReference>
<gene>
    <name evidence="6" type="ORF">CNX65_19565</name>
</gene>
<dbReference type="CDD" id="cd11053">
    <property type="entry name" value="CYP110-like"/>
    <property type="match status" value="1"/>
</dbReference>
<dbReference type="GO" id="GO:0020037">
    <property type="term" value="F:heme binding"/>
    <property type="evidence" value="ECO:0007669"/>
    <property type="project" value="InterPro"/>
</dbReference>
<dbReference type="PRINTS" id="PR00385">
    <property type="entry name" value="P450"/>
</dbReference>